<dbReference type="RefSeq" id="WP_200503719.1">
    <property type="nucleotide sequence ID" value="NZ_JAEDAJ010000014.1"/>
</dbReference>
<comment type="subcellular location">
    <subcellularLocation>
        <location evidence="1 7">Cell membrane</location>
        <topology evidence="1 7">Multi-pass membrane protein</topology>
    </subcellularLocation>
</comment>
<dbReference type="PANTHER" id="PTHR43163:SF6">
    <property type="entry name" value="DIPEPTIDE TRANSPORT SYSTEM PERMEASE PROTEIN DPPB-RELATED"/>
    <property type="match status" value="1"/>
</dbReference>
<name>A0ABS1BDV6_9MICO</name>
<dbReference type="InterPro" id="IPR000515">
    <property type="entry name" value="MetI-like"/>
</dbReference>
<dbReference type="EMBL" id="JAEDAJ010000014">
    <property type="protein sequence ID" value="MBK0332825.1"/>
    <property type="molecule type" value="Genomic_DNA"/>
</dbReference>
<dbReference type="Pfam" id="PF00528">
    <property type="entry name" value="BPD_transp_1"/>
    <property type="match status" value="1"/>
</dbReference>
<evidence type="ECO:0000256" key="4">
    <source>
        <dbReference type="ARBA" id="ARBA00022692"/>
    </source>
</evidence>
<keyword evidence="6 7" id="KW-0472">Membrane</keyword>
<feature type="domain" description="ABC transmembrane type-1" evidence="9">
    <location>
        <begin position="144"/>
        <end position="343"/>
    </location>
</feature>
<feature type="transmembrane region" description="Helical" evidence="7">
    <location>
        <begin position="152"/>
        <end position="171"/>
    </location>
</feature>
<feature type="transmembrane region" description="Helical" evidence="7">
    <location>
        <begin position="183"/>
        <end position="210"/>
    </location>
</feature>
<accession>A0ABS1BDV6</accession>
<feature type="transmembrane region" description="Helical" evidence="7">
    <location>
        <begin position="274"/>
        <end position="300"/>
    </location>
</feature>
<reference evidence="10 11" key="1">
    <citation type="submission" date="2020-12" db="EMBL/GenBank/DDBJ databases">
        <title>Brachybacterium sp. MASK1Z-5, whole genome shotgun sequence.</title>
        <authorList>
            <person name="Tuo L."/>
        </authorList>
    </citation>
    <scope>NUCLEOTIDE SEQUENCE [LARGE SCALE GENOMIC DNA]</scope>
    <source>
        <strain evidence="10 11">MASK1Z-5</strain>
    </source>
</reference>
<feature type="region of interest" description="Disordered" evidence="8">
    <location>
        <begin position="1"/>
        <end position="33"/>
    </location>
</feature>
<organism evidence="10 11">
    <name type="scientific">Brachybacterium halotolerans</name>
    <dbReference type="NCBI Taxonomy" id="2795215"/>
    <lineage>
        <taxon>Bacteria</taxon>
        <taxon>Bacillati</taxon>
        <taxon>Actinomycetota</taxon>
        <taxon>Actinomycetes</taxon>
        <taxon>Micrococcales</taxon>
        <taxon>Dermabacteraceae</taxon>
        <taxon>Brachybacterium</taxon>
    </lineage>
</organism>
<dbReference type="CDD" id="cd06261">
    <property type="entry name" value="TM_PBP2"/>
    <property type="match status" value="1"/>
</dbReference>
<feature type="transmembrane region" description="Helical" evidence="7">
    <location>
        <begin position="320"/>
        <end position="346"/>
    </location>
</feature>
<dbReference type="InterPro" id="IPR045621">
    <property type="entry name" value="BPD_transp_1_N"/>
</dbReference>
<evidence type="ECO:0000259" key="9">
    <source>
        <dbReference type="PROSITE" id="PS50928"/>
    </source>
</evidence>
<evidence type="ECO:0000256" key="6">
    <source>
        <dbReference type="ARBA" id="ARBA00023136"/>
    </source>
</evidence>
<dbReference type="PROSITE" id="PS50928">
    <property type="entry name" value="ABC_TM1"/>
    <property type="match status" value="1"/>
</dbReference>
<proteinExistence type="inferred from homology"/>
<evidence type="ECO:0000313" key="10">
    <source>
        <dbReference type="EMBL" id="MBK0332825.1"/>
    </source>
</evidence>
<sequence>MTAETTSSAPATVGPVGPVSPEEPAQPAGPGPAAPPAALLARLRASLPGRIALRVLSALVLLWAVATIVFFLQHLVPGDPALAILGGASANPPPETVAAVRAQYGFDQPLLVQYADFLGGLVRGDLGSSYTMKEPVARIIAEQIVPTLQLTGASLAIAWAIAIGSTLLTAARPGLAARIGSGLEVVLAALPHFWLGVVLLVVFAVTLQWLPVVDDGPAGLVLPALTLGVPLGGFLAQVTRDEFDAASRQPFVLSALSRGTRPGDVRWRHVLRHAALPGIALSGWGLGSLISGAVVVEVIFSRQGIGQVLVTAVTSQDLPLVIGVTFVVALVYVIANILTDLAAVAVDPRLRTSIGGAS</sequence>
<dbReference type="SUPFAM" id="SSF161098">
    <property type="entry name" value="MetI-like"/>
    <property type="match status" value="1"/>
</dbReference>
<evidence type="ECO:0000256" key="3">
    <source>
        <dbReference type="ARBA" id="ARBA00022475"/>
    </source>
</evidence>
<dbReference type="InterPro" id="IPR035906">
    <property type="entry name" value="MetI-like_sf"/>
</dbReference>
<dbReference type="Pfam" id="PF19300">
    <property type="entry name" value="BPD_transp_1_N"/>
    <property type="match status" value="1"/>
</dbReference>
<evidence type="ECO:0000313" key="11">
    <source>
        <dbReference type="Proteomes" id="UP000612352"/>
    </source>
</evidence>
<feature type="transmembrane region" description="Helical" evidence="7">
    <location>
        <begin position="51"/>
        <end position="72"/>
    </location>
</feature>
<evidence type="ECO:0000256" key="8">
    <source>
        <dbReference type="SAM" id="MobiDB-lite"/>
    </source>
</evidence>
<evidence type="ECO:0000256" key="2">
    <source>
        <dbReference type="ARBA" id="ARBA00022448"/>
    </source>
</evidence>
<dbReference type="PANTHER" id="PTHR43163">
    <property type="entry name" value="DIPEPTIDE TRANSPORT SYSTEM PERMEASE PROTEIN DPPB-RELATED"/>
    <property type="match status" value="1"/>
</dbReference>
<keyword evidence="4 7" id="KW-0812">Transmembrane</keyword>
<dbReference type="Gene3D" id="1.10.3720.10">
    <property type="entry name" value="MetI-like"/>
    <property type="match status" value="1"/>
</dbReference>
<gene>
    <name evidence="10" type="ORF">I8D64_15590</name>
</gene>
<evidence type="ECO:0000256" key="5">
    <source>
        <dbReference type="ARBA" id="ARBA00022989"/>
    </source>
</evidence>
<comment type="caution">
    <text evidence="10">The sequence shown here is derived from an EMBL/GenBank/DDBJ whole genome shotgun (WGS) entry which is preliminary data.</text>
</comment>
<keyword evidence="3" id="KW-1003">Cell membrane</keyword>
<keyword evidence="5 7" id="KW-1133">Transmembrane helix</keyword>
<comment type="similarity">
    <text evidence="7">Belongs to the binding-protein-dependent transport system permease family.</text>
</comment>
<protein>
    <submittedName>
        <fullName evidence="10">ABC transporter permease</fullName>
    </submittedName>
</protein>
<evidence type="ECO:0000256" key="7">
    <source>
        <dbReference type="RuleBase" id="RU363032"/>
    </source>
</evidence>
<dbReference type="Proteomes" id="UP000612352">
    <property type="component" value="Unassembled WGS sequence"/>
</dbReference>
<keyword evidence="2 7" id="KW-0813">Transport</keyword>
<keyword evidence="11" id="KW-1185">Reference proteome</keyword>
<evidence type="ECO:0000256" key="1">
    <source>
        <dbReference type="ARBA" id="ARBA00004651"/>
    </source>
</evidence>
<feature type="compositionally biased region" description="Low complexity" evidence="8">
    <location>
        <begin position="13"/>
        <end position="26"/>
    </location>
</feature>
<feature type="compositionally biased region" description="Polar residues" evidence="8">
    <location>
        <begin position="1"/>
        <end position="10"/>
    </location>
</feature>
<feature type="transmembrane region" description="Helical" evidence="7">
    <location>
        <begin position="216"/>
        <end position="238"/>
    </location>
</feature>